<keyword evidence="2" id="KW-1133">Transmembrane helix</keyword>
<evidence type="ECO:0008006" key="6">
    <source>
        <dbReference type="Google" id="ProtNLM"/>
    </source>
</evidence>
<keyword evidence="2" id="KW-0812">Transmembrane</keyword>
<feature type="signal peptide" evidence="3">
    <location>
        <begin position="1"/>
        <end position="27"/>
    </location>
</feature>
<dbReference type="Proteomes" id="UP000288216">
    <property type="component" value="Unassembled WGS sequence"/>
</dbReference>
<reference evidence="4 5" key="1">
    <citation type="journal article" date="2018" name="Nat. Ecol. Evol.">
        <title>Shark genomes provide insights into elasmobranch evolution and the origin of vertebrates.</title>
        <authorList>
            <person name="Hara Y"/>
            <person name="Yamaguchi K"/>
            <person name="Onimaru K"/>
            <person name="Kadota M"/>
            <person name="Koyanagi M"/>
            <person name="Keeley SD"/>
            <person name="Tatsumi K"/>
            <person name="Tanaka K"/>
            <person name="Motone F"/>
            <person name="Kageyama Y"/>
            <person name="Nozu R"/>
            <person name="Adachi N"/>
            <person name="Nishimura O"/>
            <person name="Nakagawa R"/>
            <person name="Tanegashima C"/>
            <person name="Kiyatake I"/>
            <person name="Matsumoto R"/>
            <person name="Murakumo K"/>
            <person name="Nishida K"/>
            <person name="Terakita A"/>
            <person name="Kuratani S"/>
            <person name="Sato K"/>
            <person name="Hyodo S Kuraku.S."/>
        </authorList>
    </citation>
    <scope>NUCLEOTIDE SEQUENCE [LARGE SCALE GENOMIC DNA]</scope>
</reference>
<dbReference type="GO" id="GO:0005829">
    <property type="term" value="C:cytosol"/>
    <property type="evidence" value="ECO:0007669"/>
    <property type="project" value="TreeGrafter"/>
</dbReference>
<evidence type="ECO:0000256" key="1">
    <source>
        <dbReference type="SAM" id="MobiDB-lite"/>
    </source>
</evidence>
<feature type="non-terminal residue" evidence="4">
    <location>
        <position position="1"/>
    </location>
</feature>
<dbReference type="STRING" id="75743.A0A401PXS2"/>
<organism evidence="4 5">
    <name type="scientific">Scyliorhinus torazame</name>
    <name type="common">Cloudy catshark</name>
    <name type="synonym">Catulus torazame</name>
    <dbReference type="NCBI Taxonomy" id="75743"/>
    <lineage>
        <taxon>Eukaryota</taxon>
        <taxon>Metazoa</taxon>
        <taxon>Chordata</taxon>
        <taxon>Craniata</taxon>
        <taxon>Vertebrata</taxon>
        <taxon>Chondrichthyes</taxon>
        <taxon>Elasmobranchii</taxon>
        <taxon>Galeomorphii</taxon>
        <taxon>Galeoidea</taxon>
        <taxon>Carcharhiniformes</taxon>
        <taxon>Scyliorhinidae</taxon>
        <taxon>Scyliorhinus</taxon>
    </lineage>
</organism>
<name>A0A401PXS2_SCYTO</name>
<dbReference type="AlphaFoldDB" id="A0A401PXS2"/>
<gene>
    <name evidence="4" type="ORF">scyTo_0016767</name>
</gene>
<keyword evidence="2" id="KW-0472">Membrane</keyword>
<evidence type="ECO:0000313" key="5">
    <source>
        <dbReference type="Proteomes" id="UP000288216"/>
    </source>
</evidence>
<keyword evidence="3" id="KW-0732">Signal</keyword>
<proteinExistence type="predicted"/>
<dbReference type="Pfam" id="PF09777">
    <property type="entry name" value="OSTMP1"/>
    <property type="match status" value="1"/>
</dbReference>
<keyword evidence="5" id="KW-1185">Reference proteome</keyword>
<dbReference type="OrthoDB" id="8021850at2759"/>
<dbReference type="OMA" id="FQQVASK"/>
<feature type="chain" id="PRO_5019414070" description="Osteopetrosis-associated transmembrane protein 1" evidence="3">
    <location>
        <begin position="28"/>
        <end position="324"/>
    </location>
</feature>
<evidence type="ECO:0000256" key="2">
    <source>
        <dbReference type="SAM" id="Phobius"/>
    </source>
</evidence>
<feature type="transmembrane region" description="Helical" evidence="2">
    <location>
        <begin position="273"/>
        <end position="295"/>
    </location>
</feature>
<dbReference type="EMBL" id="BFAA01010355">
    <property type="protein sequence ID" value="GCB77939.1"/>
    <property type="molecule type" value="Genomic_DNA"/>
</dbReference>
<evidence type="ECO:0000256" key="3">
    <source>
        <dbReference type="SAM" id="SignalP"/>
    </source>
</evidence>
<comment type="caution">
    <text evidence="4">The sequence shown here is derived from an EMBL/GenBank/DDBJ whole genome shotgun (WGS) entry which is preliminary data.</text>
</comment>
<evidence type="ECO:0000313" key="4">
    <source>
        <dbReference type="EMBL" id="GCB77939.1"/>
    </source>
</evidence>
<feature type="region of interest" description="Disordered" evidence="1">
    <location>
        <begin position="28"/>
        <end position="66"/>
    </location>
</feature>
<accession>A0A401PXS2</accession>
<protein>
    <recommendedName>
        <fullName evidence="6">Osteopetrosis-associated transmembrane protein 1</fullName>
    </recommendedName>
</protein>
<sequence>RPEMSGAGFLGAILLCLLSGGPLGGAAFRSSDDLSPERPGPPPLGRDVYRADGPLPRRVREAGGGPPDWDSAAAAAWWMTSGADRLDLSESCRQLLRGFARSGAALIGCVARNARPVRVCEECIPQFHSLGEAFSNISENSGNISCSKQLLSSDRLQIVLNMYNYLHSIWTDSVCDACLNSNGTAPSVDTVIFRKMLNDSLNCFDRYSKYPDHGNRSDLCIKCKTSYNNLTKWYNKMADTQPIMCIDIVDAMNLTRQLWSKTYNCTVPCSDTVPVIAVSTFLLFLPVIFYLSTYLHSEQKKMKLMEPKRLKPCSSAAHIEDRSS</sequence>
<dbReference type="PANTHER" id="PTHR15644:SF2">
    <property type="entry name" value="OSTEOPETROSIS-ASSOCIATED TRANSMEMBRANE PROTEIN 1"/>
    <property type="match status" value="1"/>
</dbReference>
<dbReference type="InterPro" id="IPR019172">
    <property type="entry name" value="Osteopetrosis-assoc_TM_1"/>
</dbReference>
<dbReference type="PANTHER" id="PTHR15644">
    <property type="entry name" value="OSTEOPETROSIS ASSOCIATED TRANSMEMBRANE PROTEIN 1"/>
    <property type="match status" value="1"/>
</dbReference>